<keyword evidence="1" id="KW-0805">Transcription regulation</keyword>
<dbReference type="GO" id="GO:0003700">
    <property type="term" value="F:DNA-binding transcription factor activity"/>
    <property type="evidence" value="ECO:0007669"/>
    <property type="project" value="InterPro"/>
</dbReference>
<dbReference type="Pfam" id="PF01965">
    <property type="entry name" value="DJ-1_PfpI"/>
    <property type="match status" value="1"/>
</dbReference>
<dbReference type="Pfam" id="PF12833">
    <property type="entry name" value="HTH_18"/>
    <property type="match status" value="1"/>
</dbReference>
<dbReference type="GeneID" id="83882206"/>
<proteinExistence type="predicted"/>
<dbReference type="CDD" id="cd03136">
    <property type="entry name" value="GATase1_AraC_ArgR_like"/>
    <property type="match status" value="1"/>
</dbReference>
<dbReference type="EMBL" id="CYTW01000004">
    <property type="protein sequence ID" value="CUK08236.1"/>
    <property type="molecule type" value="Genomic_DNA"/>
</dbReference>
<dbReference type="AlphaFoldDB" id="A0A0P1IEA1"/>
<dbReference type="PANTHER" id="PTHR43130:SF3">
    <property type="entry name" value="HTH-TYPE TRANSCRIPTIONAL REGULATOR RV1931C"/>
    <property type="match status" value="1"/>
</dbReference>
<dbReference type="SMART" id="SM00342">
    <property type="entry name" value="HTH_ARAC"/>
    <property type="match status" value="1"/>
</dbReference>
<dbReference type="PROSITE" id="PS00041">
    <property type="entry name" value="HTH_ARAC_FAMILY_1"/>
    <property type="match status" value="1"/>
</dbReference>
<feature type="domain" description="HTH araC/xylS-type" evidence="4">
    <location>
        <begin position="232"/>
        <end position="330"/>
    </location>
</feature>
<gene>
    <name evidence="5" type="primary">cdhR_9</name>
    <name evidence="5" type="ORF">PH7735_03217</name>
</gene>
<name>A0A0P1IEA1_9RHOB</name>
<sequence length="331" mass="36826">MTKPMALSATKAQPVRPVAPKKYVFLLLEEYSLLSFTCAVEALRMANGYEGKTFFEWRVLSETGSTVYASNGLSTGVDGEIEKLSRQDTLIVVGGDNIASRSTPKIMSWLRREARSGVTVGALGTGSYTLAMAGLLIDRPVTTHWEYHNTFVEVFPGMDLRETLFAIDTDRPTCAGGAASIDMMLHLIERDFGRDLANYVSDLMVYTSPRTEQHSQRLSLQARSGARHTKFAEAIEIMARNIEDPLSPADVAMMVNLSGRQLERLFKKHLNTTPKTYYTGLRLQKARELLFQTNMSLSEICFASGFNSQTHFSKSYRARFGVSPSNDSCRG</sequence>
<dbReference type="GO" id="GO:0043565">
    <property type="term" value="F:sequence-specific DNA binding"/>
    <property type="evidence" value="ECO:0007669"/>
    <property type="project" value="InterPro"/>
</dbReference>
<dbReference type="InterPro" id="IPR052158">
    <property type="entry name" value="INH-QAR"/>
</dbReference>
<evidence type="ECO:0000256" key="1">
    <source>
        <dbReference type="ARBA" id="ARBA00023015"/>
    </source>
</evidence>
<dbReference type="STRING" id="1715693.PH7735_03217"/>
<dbReference type="InterPro" id="IPR002818">
    <property type="entry name" value="DJ-1/PfpI"/>
</dbReference>
<organism evidence="5 6">
    <name type="scientific">Shimia thalassica</name>
    <dbReference type="NCBI Taxonomy" id="1715693"/>
    <lineage>
        <taxon>Bacteria</taxon>
        <taxon>Pseudomonadati</taxon>
        <taxon>Pseudomonadota</taxon>
        <taxon>Alphaproteobacteria</taxon>
        <taxon>Rhodobacterales</taxon>
        <taxon>Roseobacteraceae</taxon>
    </lineage>
</organism>
<evidence type="ECO:0000313" key="5">
    <source>
        <dbReference type="EMBL" id="CUK08236.1"/>
    </source>
</evidence>
<keyword evidence="2" id="KW-0238">DNA-binding</keyword>
<evidence type="ECO:0000256" key="2">
    <source>
        <dbReference type="ARBA" id="ARBA00023125"/>
    </source>
</evidence>
<dbReference type="RefSeq" id="WP_233488332.1">
    <property type="nucleotide sequence ID" value="NZ_CYTW01000004.1"/>
</dbReference>
<keyword evidence="6" id="KW-1185">Reference proteome</keyword>
<dbReference type="Proteomes" id="UP000051870">
    <property type="component" value="Unassembled WGS sequence"/>
</dbReference>
<dbReference type="InterPro" id="IPR029062">
    <property type="entry name" value="Class_I_gatase-like"/>
</dbReference>
<evidence type="ECO:0000259" key="4">
    <source>
        <dbReference type="PROSITE" id="PS01124"/>
    </source>
</evidence>
<accession>A0A0P1IEA1</accession>
<dbReference type="InterPro" id="IPR009057">
    <property type="entry name" value="Homeodomain-like_sf"/>
</dbReference>
<dbReference type="SUPFAM" id="SSF46689">
    <property type="entry name" value="Homeodomain-like"/>
    <property type="match status" value="2"/>
</dbReference>
<evidence type="ECO:0000256" key="3">
    <source>
        <dbReference type="ARBA" id="ARBA00023163"/>
    </source>
</evidence>
<protein>
    <submittedName>
        <fullName evidence="5">Carnitine catabolism transcriptional activator</fullName>
    </submittedName>
</protein>
<dbReference type="InterPro" id="IPR018060">
    <property type="entry name" value="HTH_AraC"/>
</dbReference>
<reference evidence="6" key="1">
    <citation type="submission" date="2015-09" db="EMBL/GenBank/DDBJ databases">
        <authorList>
            <person name="Rodrigo-Torres Lidia"/>
            <person name="Arahal R.David."/>
        </authorList>
    </citation>
    <scope>NUCLEOTIDE SEQUENCE [LARGE SCALE GENOMIC DNA]</scope>
    <source>
        <strain evidence="6">CECT 7735</strain>
    </source>
</reference>
<keyword evidence="3" id="KW-0804">Transcription</keyword>
<evidence type="ECO:0000313" key="6">
    <source>
        <dbReference type="Proteomes" id="UP000051870"/>
    </source>
</evidence>
<dbReference type="PROSITE" id="PS01124">
    <property type="entry name" value="HTH_ARAC_FAMILY_2"/>
    <property type="match status" value="1"/>
</dbReference>
<dbReference type="InterPro" id="IPR018062">
    <property type="entry name" value="HTH_AraC-typ_CS"/>
</dbReference>
<dbReference type="Gene3D" id="1.10.10.60">
    <property type="entry name" value="Homeodomain-like"/>
    <property type="match status" value="1"/>
</dbReference>
<dbReference type="SUPFAM" id="SSF52317">
    <property type="entry name" value="Class I glutamine amidotransferase-like"/>
    <property type="match status" value="1"/>
</dbReference>
<dbReference type="Gene3D" id="3.40.50.880">
    <property type="match status" value="1"/>
</dbReference>
<dbReference type="PANTHER" id="PTHR43130">
    <property type="entry name" value="ARAC-FAMILY TRANSCRIPTIONAL REGULATOR"/>
    <property type="match status" value="1"/>
</dbReference>